<dbReference type="VEuPathDB" id="VectorBase:AALB005772"/>
<evidence type="ECO:0000256" key="2">
    <source>
        <dbReference type="ARBA" id="ARBA00007524"/>
    </source>
</evidence>
<dbReference type="Gene3D" id="1.20.1260.100">
    <property type="entry name" value="TspO/MBR protein"/>
    <property type="match status" value="1"/>
</dbReference>
<keyword evidence="5" id="KW-0472">Membrane</keyword>
<name>A0A182FGX9_ANOAL</name>
<evidence type="ECO:0000256" key="4">
    <source>
        <dbReference type="ARBA" id="ARBA00022989"/>
    </source>
</evidence>
<reference evidence="6 7" key="1">
    <citation type="journal article" date="2017" name="G3 (Bethesda)">
        <title>The Physical Genome Mapping of Anopheles albimanus Corrected Scaffold Misassemblies and Identified Interarm Rearrangements in Genus Anopheles.</title>
        <authorList>
            <person name="Artemov G.N."/>
            <person name="Peery A.N."/>
            <person name="Jiang X."/>
            <person name="Tu Z."/>
            <person name="Stegniy V.N."/>
            <person name="Sharakhova M.V."/>
            <person name="Sharakhov I.V."/>
        </authorList>
    </citation>
    <scope>NUCLEOTIDE SEQUENCE [LARGE SCALE GENOMIC DNA]</scope>
    <source>
        <strain evidence="6 7">ALBI9_A</strain>
    </source>
</reference>
<dbReference type="OrthoDB" id="8841220at2759"/>
<dbReference type="Pfam" id="PF03073">
    <property type="entry name" value="TspO_MBR"/>
    <property type="match status" value="1"/>
</dbReference>
<dbReference type="KEGG" id="aali:118467759"/>
<reference evidence="6" key="2">
    <citation type="submission" date="2022-08" db="UniProtKB">
        <authorList>
            <consortium name="EnsemblMetazoa"/>
        </authorList>
    </citation>
    <scope>IDENTIFICATION</scope>
    <source>
        <strain evidence="6">STECLA/ALBI9_A</strain>
    </source>
</reference>
<evidence type="ECO:0000313" key="7">
    <source>
        <dbReference type="Proteomes" id="UP000069272"/>
    </source>
</evidence>
<dbReference type="CDD" id="cd15904">
    <property type="entry name" value="TSPO_MBR"/>
    <property type="match status" value="1"/>
</dbReference>
<dbReference type="STRING" id="7167.A0A182FGX9"/>
<keyword evidence="4" id="KW-1133">Transmembrane helix</keyword>
<dbReference type="AlphaFoldDB" id="A0A182FGX9"/>
<evidence type="ECO:0000256" key="5">
    <source>
        <dbReference type="ARBA" id="ARBA00023136"/>
    </source>
</evidence>
<dbReference type="PANTHER" id="PTHR10057">
    <property type="entry name" value="PERIPHERAL-TYPE BENZODIAZEPINE RECEPTOR"/>
    <property type="match status" value="1"/>
</dbReference>
<dbReference type="Proteomes" id="UP000069272">
    <property type="component" value="Chromosome 3L"/>
</dbReference>
<dbReference type="GeneID" id="118467759"/>
<dbReference type="PIRSF" id="PIRSF005859">
    <property type="entry name" value="PBR"/>
    <property type="match status" value="1"/>
</dbReference>
<keyword evidence="3" id="KW-0812">Transmembrane</keyword>
<dbReference type="InterPro" id="IPR038330">
    <property type="entry name" value="TspO/MBR-related_sf"/>
</dbReference>
<dbReference type="GO" id="GO:0005741">
    <property type="term" value="C:mitochondrial outer membrane"/>
    <property type="evidence" value="ECO:0007669"/>
    <property type="project" value="TreeGrafter"/>
</dbReference>
<dbReference type="InterPro" id="IPR004307">
    <property type="entry name" value="TspO_MBR"/>
</dbReference>
<accession>A0A182FGX9</accession>
<dbReference type="PANTHER" id="PTHR10057:SF0">
    <property type="entry name" value="TRANSLOCATOR PROTEIN"/>
    <property type="match status" value="1"/>
</dbReference>
<dbReference type="VEuPathDB" id="VectorBase:AALB20_027341"/>
<keyword evidence="7" id="KW-1185">Reference proteome</keyword>
<sequence>MPVDYGTVAKIGASVVLPQLGGFVNGYLTRRQIEVWYSKLNFPSFRPPNWVFGPVWTTLYASMGYASYLVWKTGGGFSGPARVPLILYGTQLALNWAWSPIFFSYHQLKWSVVEIVALTSSVAATGVAFHGINRLAGLLFVPYFAWCAFATVLNYSIYKLNTPSKGNSATITEITDSDKKQ</sequence>
<organism evidence="6 7">
    <name type="scientific">Anopheles albimanus</name>
    <name type="common">New world malaria mosquito</name>
    <dbReference type="NCBI Taxonomy" id="7167"/>
    <lineage>
        <taxon>Eukaryota</taxon>
        <taxon>Metazoa</taxon>
        <taxon>Ecdysozoa</taxon>
        <taxon>Arthropoda</taxon>
        <taxon>Hexapoda</taxon>
        <taxon>Insecta</taxon>
        <taxon>Pterygota</taxon>
        <taxon>Neoptera</taxon>
        <taxon>Endopterygota</taxon>
        <taxon>Diptera</taxon>
        <taxon>Nematocera</taxon>
        <taxon>Culicoidea</taxon>
        <taxon>Culicidae</taxon>
        <taxon>Anophelinae</taxon>
        <taxon>Anopheles</taxon>
    </lineage>
</organism>
<evidence type="ECO:0000256" key="1">
    <source>
        <dbReference type="ARBA" id="ARBA00004141"/>
    </source>
</evidence>
<comment type="subcellular location">
    <subcellularLocation>
        <location evidence="1">Membrane</location>
        <topology evidence="1">Multi-pass membrane protein</topology>
    </subcellularLocation>
</comment>
<comment type="similarity">
    <text evidence="2">Belongs to the TspO/BZRP family.</text>
</comment>
<dbReference type="EnsemblMetazoa" id="AALB005772-RA">
    <property type="protein sequence ID" value="AALB005772-PA"/>
    <property type="gene ID" value="AALB005772"/>
</dbReference>
<evidence type="ECO:0000313" key="6">
    <source>
        <dbReference type="EnsemblMetazoa" id="AALB005772-PA"/>
    </source>
</evidence>
<evidence type="ECO:0008006" key="8">
    <source>
        <dbReference type="Google" id="ProtNLM"/>
    </source>
</evidence>
<protein>
    <recommendedName>
        <fullName evidence="8">Peripheral-type benzodiazepine receptor</fullName>
    </recommendedName>
</protein>
<proteinExistence type="inferred from homology"/>
<evidence type="ECO:0000256" key="3">
    <source>
        <dbReference type="ARBA" id="ARBA00022692"/>
    </source>
</evidence>
<dbReference type="RefSeq" id="XP_035794480.1">
    <property type="nucleotide sequence ID" value="XM_035938587.1"/>
</dbReference>
<dbReference type="FunFam" id="1.20.1260.100:FF:000001">
    <property type="entry name" value="translocator protein 2"/>
    <property type="match status" value="1"/>
</dbReference>
<dbReference type="GO" id="GO:0033013">
    <property type="term" value="P:tetrapyrrole metabolic process"/>
    <property type="evidence" value="ECO:0007669"/>
    <property type="project" value="UniProtKB-ARBA"/>
</dbReference>